<keyword evidence="3" id="KW-1185">Reference proteome</keyword>
<accession>A0A9P4MIN5</accession>
<sequence>MATSAIRQLSPSLRPDTQRSDSGFSETPRKRTRRGGVHTPVLQSIDTSPASIDAFQRRHDLAAPAMQLRPFVQGSVEDGDIFAISLPPAACGAASTPEVELSARKGRADLGLDSSAFDLEVDPNSDENRASGLIACEEPRKAPTWVRQGPPMPLGELRLDDPRASLDFDSTLDLSGDMDLDEQTAEERGREWPPSPKKSPVKRRLLFQPAAATNITKDRESMMFEDLASVHGDVEEDSILGGRDGTFTLHQQRHTHNTPSQANHLEEEHDRPSSLPQLQKPDRPAARGRKSLLRRRRTTNMHEDPITSPRLDPSTRVSKHTPRSRQSSAESQAGLGTNAASLGMEEAEASRSSETPPSAEPSAEDSLWNACGRDLRRWNMGDFDIGNHLGIDNGILW</sequence>
<evidence type="ECO:0000313" key="2">
    <source>
        <dbReference type="EMBL" id="KAF2151229.1"/>
    </source>
</evidence>
<evidence type="ECO:0000256" key="1">
    <source>
        <dbReference type="SAM" id="MobiDB-lite"/>
    </source>
</evidence>
<feature type="region of interest" description="Disordered" evidence="1">
    <location>
        <begin position="143"/>
        <end position="162"/>
    </location>
</feature>
<dbReference type="Proteomes" id="UP000799439">
    <property type="component" value="Unassembled WGS sequence"/>
</dbReference>
<name>A0A9P4MIN5_9PEZI</name>
<feature type="region of interest" description="Disordered" evidence="1">
    <location>
        <begin position="1"/>
        <end position="49"/>
    </location>
</feature>
<feature type="compositionally biased region" description="Polar residues" evidence="1">
    <location>
        <begin position="324"/>
        <end position="340"/>
    </location>
</feature>
<feature type="compositionally biased region" description="Low complexity" evidence="1">
    <location>
        <begin position="350"/>
        <end position="366"/>
    </location>
</feature>
<evidence type="ECO:0000313" key="3">
    <source>
        <dbReference type="Proteomes" id="UP000799439"/>
    </source>
</evidence>
<dbReference type="AlphaFoldDB" id="A0A9P4MIN5"/>
<proteinExistence type="predicted"/>
<feature type="compositionally biased region" description="Basic residues" evidence="1">
    <location>
        <begin position="286"/>
        <end position="299"/>
    </location>
</feature>
<gene>
    <name evidence="2" type="ORF">K461DRAFT_280021</name>
</gene>
<dbReference type="EMBL" id="ML996088">
    <property type="protein sequence ID" value="KAF2151229.1"/>
    <property type="molecule type" value="Genomic_DNA"/>
</dbReference>
<feature type="region of interest" description="Disordered" evidence="1">
    <location>
        <begin position="252"/>
        <end position="366"/>
    </location>
</feature>
<organism evidence="2 3">
    <name type="scientific">Myriangium duriaei CBS 260.36</name>
    <dbReference type="NCBI Taxonomy" id="1168546"/>
    <lineage>
        <taxon>Eukaryota</taxon>
        <taxon>Fungi</taxon>
        <taxon>Dikarya</taxon>
        <taxon>Ascomycota</taxon>
        <taxon>Pezizomycotina</taxon>
        <taxon>Dothideomycetes</taxon>
        <taxon>Dothideomycetidae</taxon>
        <taxon>Myriangiales</taxon>
        <taxon>Myriangiaceae</taxon>
        <taxon>Myriangium</taxon>
    </lineage>
</organism>
<reference evidence="2" key="1">
    <citation type="journal article" date="2020" name="Stud. Mycol.">
        <title>101 Dothideomycetes genomes: a test case for predicting lifestyles and emergence of pathogens.</title>
        <authorList>
            <person name="Haridas S."/>
            <person name="Albert R."/>
            <person name="Binder M."/>
            <person name="Bloem J."/>
            <person name="Labutti K."/>
            <person name="Salamov A."/>
            <person name="Andreopoulos B."/>
            <person name="Baker S."/>
            <person name="Barry K."/>
            <person name="Bills G."/>
            <person name="Bluhm B."/>
            <person name="Cannon C."/>
            <person name="Castanera R."/>
            <person name="Culley D."/>
            <person name="Daum C."/>
            <person name="Ezra D."/>
            <person name="Gonzalez J."/>
            <person name="Henrissat B."/>
            <person name="Kuo A."/>
            <person name="Liang C."/>
            <person name="Lipzen A."/>
            <person name="Lutzoni F."/>
            <person name="Magnuson J."/>
            <person name="Mondo S."/>
            <person name="Nolan M."/>
            <person name="Ohm R."/>
            <person name="Pangilinan J."/>
            <person name="Park H.-J."/>
            <person name="Ramirez L."/>
            <person name="Alfaro M."/>
            <person name="Sun H."/>
            <person name="Tritt A."/>
            <person name="Yoshinaga Y."/>
            <person name="Zwiers L.-H."/>
            <person name="Turgeon B."/>
            <person name="Goodwin S."/>
            <person name="Spatafora J."/>
            <person name="Crous P."/>
            <person name="Grigoriev I."/>
        </authorList>
    </citation>
    <scope>NUCLEOTIDE SEQUENCE</scope>
    <source>
        <strain evidence="2">CBS 260.36</strain>
    </source>
</reference>
<comment type="caution">
    <text evidence="2">The sequence shown here is derived from an EMBL/GenBank/DDBJ whole genome shotgun (WGS) entry which is preliminary data.</text>
</comment>
<feature type="region of interest" description="Disordered" evidence="1">
    <location>
        <begin position="169"/>
        <end position="218"/>
    </location>
</feature>
<protein>
    <submittedName>
        <fullName evidence="2">Uncharacterized protein</fullName>
    </submittedName>
</protein>
<dbReference type="OrthoDB" id="3916474at2759"/>
<feature type="compositionally biased region" description="Polar residues" evidence="1">
    <location>
        <begin position="1"/>
        <end position="11"/>
    </location>
</feature>